<dbReference type="RefSeq" id="WP_320499935.1">
    <property type="nucleotide sequence ID" value="NZ_JAXCLX010000001.1"/>
</dbReference>
<keyword evidence="3" id="KW-1185">Reference proteome</keyword>
<sequence length="204" mass="22593">MRQLCRNATVVAFASMSLAILAGCQGSKPQPLAQSAGATAPQLPPSNYEFVAPGTVIVWRDLNSGDVFEEHVKQPKGRMMESTIGARRSYAYVPDPWADNENTRAADIEPLFPLEVGKQVTFKRNPPAGMATDVVKVVRTETLQLAMGPVDTYVIETRSEIPSDNWVGEATFWYAPSLKWQVQMTIKDNKGDDRRRQVVEIKAP</sequence>
<keyword evidence="1" id="KW-0732">Signal</keyword>
<proteinExistence type="predicted"/>
<evidence type="ECO:0000313" key="2">
    <source>
        <dbReference type="EMBL" id="MDY0871503.1"/>
    </source>
</evidence>
<dbReference type="Proteomes" id="UP001271769">
    <property type="component" value="Unassembled WGS sequence"/>
</dbReference>
<evidence type="ECO:0000313" key="3">
    <source>
        <dbReference type="Proteomes" id="UP001271769"/>
    </source>
</evidence>
<reference evidence="2 3" key="1">
    <citation type="journal article" date="2013" name="Antonie Van Leeuwenhoek">
        <title>Dongia rigui sp. nov., isolated from freshwater of a large wetland in Korea.</title>
        <authorList>
            <person name="Baik K.S."/>
            <person name="Hwang Y.M."/>
            <person name="Choi J.S."/>
            <person name="Kwon J."/>
            <person name="Seong C.N."/>
        </authorList>
    </citation>
    <scope>NUCLEOTIDE SEQUENCE [LARGE SCALE GENOMIC DNA]</scope>
    <source>
        <strain evidence="2 3">04SU4-P</strain>
    </source>
</reference>
<dbReference type="EMBL" id="JAXCLX010000001">
    <property type="protein sequence ID" value="MDY0871503.1"/>
    <property type="molecule type" value="Genomic_DNA"/>
</dbReference>
<protein>
    <submittedName>
        <fullName evidence="2">Uncharacterized protein</fullName>
    </submittedName>
</protein>
<organism evidence="2 3">
    <name type="scientific">Dongia rigui</name>
    <dbReference type="NCBI Taxonomy" id="940149"/>
    <lineage>
        <taxon>Bacteria</taxon>
        <taxon>Pseudomonadati</taxon>
        <taxon>Pseudomonadota</taxon>
        <taxon>Alphaproteobacteria</taxon>
        <taxon>Rhodospirillales</taxon>
        <taxon>Dongiaceae</taxon>
        <taxon>Dongia</taxon>
    </lineage>
</organism>
<evidence type="ECO:0000256" key="1">
    <source>
        <dbReference type="SAM" id="SignalP"/>
    </source>
</evidence>
<accession>A0ABU5DXR5</accession>
<comment type="caution">
    <text evidence="2">The sequence shown here is derived from an EMBL/GenBank/DDBJ whole genome shotgun (WGS) entry which is preliminary data.</text>
</comment>
<gene>
    <name evidence="2" type="ORF">SMD31_06200</name>
</gene>
<feature type="signal peptide" evidence="1">
    <location>
        <begin position="1"/>
        <end position="22"/>
    </location>
</feature>
<dbReference type="PROSITE" id="PS51257">
    <property type="entry name" value="PROKAR_LIPOPROTEIN"/>
    <property type="match status" value="1"/>
</dbReference>
<name>A0ABU5DXR5_9PROT</name>
<feature type="chain" id="PRO_5046905368" evidence="1">
    <location>
        <begin position="23"/>
        <end position="204"/>
    </location>
</feature>